<name>A0A6C0K6H9_9ZZZZ</name>
<evidence type="ECO:0000313" key="1">
    <source>
        <dbReference type="EMBL" id="QHU11704.1"/>
    </source>
</evidence>
<reference evidence="1" key="1">
    <citation type="journal article" date="2020" name="Nature">
        <title>Giant virus diversity and host interactions through global metagenomics.</title>
        <authorList>
            <person name="Schulz F."/>
            <person name="Roux S."/>
            <person name="Paez-Espino D."/>
            <person name="Jungbluth S."/>
            <person name="Walsh D.A."/>
            <person name="Denef V.J."/>
            <person name="McMahon K.D."/>
            <person name="Konstantinidis K.T."/>
            <person name="Eloe-Fadrosh E.A."/>
            <person name="Kyrpides N.C."/>
            <person name="Woyke T."/>
        </authorList>
    </citation>
    <scope>NUCLEOTIDE SEQUENCE</scope>
    <source>
        <strain evidence="1">GVMAG-S-1101169-75</strain>
    </source>
</reference>
<proteinExistence type="predicted"/>
<accession>A0A6C0K6H9</accession>
<dbReference type="AlphaFoldDB" id="A0A6C0K6H9"/>
<sequence>MQSAHRAFIELEKRKENVKKLWMDVQADPQSDFLKKTLYKVAFNEIEGKTEDARKVWMDAQVDYEYSVNGMDDCLERVLKQYPDQIESNFLEEIDVYRRLSDSRKTRIKNKVSTLLLVQQLTDGLEKFRTIKGLLTEHAQKLDTMIYLLERAIEIEIQNPTMVHGRKRELLNTSILRKFNIILHTGYTNNLLNVVEMGRNLYQKLYPRGRLSPKRLLEFKHFIKDANDRSGCIDKRIDDLSSFIYQGENAVDISSPFFTNLSFIISRKLREECGKKGSHQVIISDLITKLARDTHFKNYIDSVLKHRPNLIYDQLKKADRVVPKFPDQHSPTWVKEWEDILVPIFRYLIDDLAIFTTTDDEMFLICPPPLQQHD</sequence>
<protein>
    <submittedName>
        <fullName evidence="1">Uncharacterized protein</fullName>
    </submittedName>
</protein>
<dbReference type="EMBL" id="MN740788">
    <property type="protein sequence ID" value="QHU11704.1"/>
    <property type="molecule type" value="Genomic_DNA"/>
</dbReference>
<organism evidence="1">
    <name type="scientific">viral metagenome</name>
    <dbReference type="NCBI Taxonomy" id="1070528"/>
    <lineage>
        <taxon>unclassified sequences</taxon>
        <taxon>metagenomes</taxon>
        <taxon>organismal metagenomes</taxon>
    </lineage>
</organism>